<dbReference type="PROSITE" id="PS50164">
    <property type="entry name" value="GIY_YIG"/>
    <property type="match status" value="1"/>
</dbReference>
<dbReference type="EMBL" id="MHWD01000011">
    <property type="protein sequence ID" value="OHB04319.1"/>
    <property type="molecule type" value="Genomic_DNA"/>
</dbReference>
<evidence type="ECO:0000259" key="2">
    <source>
        <dbReference type="PROSITE" id="PS50164"/>
    </source>
</evidence>
<evidence type="ECO:0000313" key="3">
    <source>
        <dbReference type="EMBL" id="OHB04319.1"/>
    </source>
</evidence>
<dbReference type="InterPro" id="IPR050190">
    <property type="entry name" value="UPF0213_domain"/>
</dbReference>
<proteinExistence type="inferred from homology"/>
<comment type="similarity">
    <text evidence="1">Belongs to the UPF0213 family.</text>
</comment>
<dbReference type="SUPFAM" id="SSF82771">
    <property type="entry name" value="GIY-YIG endonuclease"/>
    <property type="match status" value="1"/>
</dbReference>
<evidence type="ECO:0000313" key="4">
    <source>
        <dbReference type="Proteomes" id="UP000179283"/>
    </source>
</evidence>
<dbReference type="PANTHER" id="PTHR34477:SF1">
    <property type="entry name" value="UPF0213 PROTEIN YHBQ"/>
    <property type="match status" value="1"/>
</dbReference>
<name>A0A1G2U4B5_9BACT</name>
<organism evidence="3 4">
    <name type="scientific">Candidatus Zambryskibacteria bacterium RIFCSPLOWO2_01_FULL_43_17</name>
    <dbReference type="NCBI Taxonomy" id="1802760"/>
    <lineage>
        <taxon>Bacteria</taxon>
        <taxon>Candidatus Zambryskiibacteriota</taxon>
    </lineage>
</organism>
<dbReference type="AlphaFoldDB" id="A0A1G2U4B5"/>
<dbReference type="Proteomes" id="UP000179283">
    <property type="component" value="Unassembled WGS sequence"/>
</dbReference>
<dbReference type="Gene3D" id="3.40.1440.10">
    <property type="entry name" value="GIY-YIG endonuclease"/>
    <property type="match status" value="1"/>
</dbReference>
<gene>
    <name evidence="3" type="ORF">A2920_03360</name>
</gene>
<comment type="caution">
    <text evidence="3">The sequence shown here is derived from an EMBL/GenBank/DDBJ whole genome shotgun (WGS) entry which is preliminary data.</text>
</comment>
<sequence length="84" mass="9897">MHFVYILKSEKDRNLYIGCTGDLHNRLRLHQSGKVLSTKSRLPVRLIYSEEYIDKYSAYKMEGFYKTAVGKRALKKKIKNWGIV</sequence>
<dbReference type="InterPro" id="IPR000305">
    <property type="entry name" value="GIY-YIG_endonuc"/>
</dbReference>
<feature type="domain" description="GIY-YIG" evidence="2">
    <location>
        <begin position="1"/>
        <end position="77"/>
    </location>
</feature>
<accession>A0A1G2U4B5</accession>
<dbReference type="PANTHER" id="PTHR34477">
    <property type="entry name" value="UPF0213 PROTEIN YHBQ"/>
    <property type="match status" value="1"/>
</dbReference>
<reference evidence="3 4" key="1">
    <citation type="journal article" date="2016" name="Nat. Commun.">
        <title>Thousands of microbial genomes shed light on interconnected biogeochemical processes in an aquifer system.</title>
        <authorList>
            <person name="Anantharaman K."/>
            <person name="Brown C.T."/>
            <person name="Hug L.A."/>
            <person name="Sharon I."/>
            <person name="Castelle C.J."/>
            <person name="Probst A.J."/>
            <person name="Thomas B.C."/>
            <person name="Singh A."/>
            <person name="Wilkins M.J."/>
            <person name="Karaoz U."/>
            <person name="Brodie E.L."/>
            <person name="Williams K.H."/>
            <person name="Hubbard S.S."/>
            <person name="Banfield J.F."/>
        </authorList>
    </citation>
    <scope>NUCLEOTIDE SEQUENCE [LARGE SCALE GENOMIC DNA]</scope>
</reference>
<evidence type="ECO:0000256" key="1">
    <source>
        <dbReference type="ARBA" id="ARBA00007435"/>
    </source>
</evidence>
<dbReference type="InterPro" id="IPR035901">
    <property type="entry name" value="GIY-YIG_endonuc_sf"/>
</dbReference>
<dbReference type="Pfam" id="PF01541">
    <property type="entry name" value="GIY-YIG"/>
    <property type="match status" value="1"/>
</dbReference>
<protein>
    <recommendedName>
        <fullName evidence="2">GIY-YIG domain-containing protein</fullName>
    </recommendedName>
</protein>